<evidence type="ECO:0000313" key="4">
    <source>
        <dbReference type="EMBL" id="KDE99445.1"/>
    </source>
</evidence>
<feature type="domain" description="Rv3651-like middle" evidence="2">
    <location>
        <begin position="99"/>
        <end position="207"/>
    </location>
</feature>
<evidence type="ECO:0000259" key="1">
    <source>
        <dbReference type="Pfam" id="PF18007"/>
    </source>
</evidence>
<reference evidence="4" key="1">
    <citation type="submission" date="2014-05" db="EMBL/GenBank/DDBJ databases">
        <title>Genome sequence of Mycobacterium aromaticivorans strain JS19b1T (= DSM 45407T).</title>
        <authorList>
            <person name="Kwak Y."/>
            <person name="Park G.-S."/>
            <person name="Li Q.X."/>
            <person name="Lee S.-E."/>
            <person name="Shin J.-H."/>
        </authorList>
    </citation>
    <scope>NUCLEOTIDE SEQUENCE [LARGE SCALE GENOMIC DNA]</scope>
    <source>
        <strain evidence="4">JS19b1</strain>
    </source>
</reference>
<accession>A0A064CGH4</accession>
<gene>
    <name evidence="4" type="ORF">Y900_010935</name>
</gene>
<evidence type="ECO:0000313" key="5">
    <source>
        <dbReference type="Proteomes" id="UP000022835"/>
    </source>
</evidence>
<name>A0A064CGH4_9MYCO</name>
<feature type="domain" description="Rv3651-like C-terminal" evidence="3">
    <location>
        <begin position="218"/>
        <end position="331"/>
    </location>
</feature>
<dbReference type="InterPro" id="IPR041458">
    <property type="entry name" value="Rv3651-like_N"/>
</dbReference>
<sequence length="341" mass="37209">MTPDWLLVETLGTEPVVVAQGRQMKNLVPLAIYLRRNPHLAAIQTAIAETVATGNSLASITPKSDRVIRTEPVQMSDGRIHGVHVWIGPADAEPPERPIPGPLKWDMTLGIATDTVESLVNAGLDPTKEPTHGRAFAEDLPSRSFNRDEAKVLALAIDAAPGRTYCTTWTFTDNNGETIRAGFVARTASEMADDATEHLIARAMNLRCDLDEGALPPDHLAQRILDGLSQPGVHRALVDLNTWKLLKWLDDPCPHYDWRQSVQFHPDDRDLLIPMADDFATGSTSQVLRLPGVDGGWVPIHVTINRVEVDKNIFAGLITLRLPTAAELSAARLTAKGTSTS</sequence>
<dbReference type="Pfam" id="PF18007">
    <property type="entry name" value="Rv3651-like_N"/>
    <property type="match status" value="1"/>
</dbReference>
<comment type="caution">
    <text evidence="4">The sequence shown here is derived from an EMBL/GenBank/DDBJ whole genome shotgun (WGS) entry which is preliminary data.</text>
</comment>
<dbReference type="EMBL" id="JALN02000001">
    <property type="protein sequence ID" value="KDE99445.1"/>
    <property type="molecule type" value="Genomic_DNA"/>
</dbReference>
<dbReference type="AlphaFoldDB" id="A0A064CGH4"/>
<dbReference type="STRING" id="1440774.Y900_010935"/>
<dbReference type="OrthoDB" id="4745618at2"/>
<evidence type="ECO:0000259" key="3">
    <source>
        <dbReference type="Pfam" id="PF21043"/>
    </source>
</evidence>
<proteinExistence type="predicted"/>
<protein>
    <recommendedName>
        <fullName evidence="6">Rv3651-like N-terminal domain-containing protein</fullName>
    </recommendedName>
</protein>
<dbReference type="eggNOG" id="ENOG5032B17">
    <property type="taxonomic scope" value="Bacteria"/>
</dbReference>
<dbReference type="Proteomes" id="UP000022835">
    <property type="component" value="Unassembled WGS sequence"/>
</dbReference>
<dbReference type="InterPro" id="IPR048578">
    <property type="entry name" value="Rv3651-like_C"/>
</dbReference>
<keyword evidence="5" id="KW-1185">Reference proteome</keyword>
<dbReference type="Pfam" id="PF18621">
    <property type="entry name" value="Rv3651-like_middle"/>
    <property type="match status" value="1"/>
</dbReference>
<feature type="domain" description="Rv3651-like N-terminal" evidence="1">
    <location>
        <begin position="4"/>
        <end position="96"/>
    </location>
</feature>
<dbReference type="Pfam" id="PF21043">
    <property type="entry name" value="Rv3651-like_C"/>
    <property type="match status" value="1"/>
</dbReference>
<evidence type="ECO:0008006" key="6">
    <source>
        <dbReference type="Google" id="ProtNLM"/>
    </source>
</evidence>
<dbReference type="InterPro" id="IPR041439">
    <property type="entry name" value="Rv3651-like_middle"/>
</dbReference>
<dbReference type="RefSeq" id="WP_036341817.1">
    <property type="nucleotide sequence ID" value="NZ_JALN02000001.1"/>
</dbReference>
<evidence type="ECO:0000259" key="2">
    <source>
        <dbReference type="Pfam" id="PF18621"/>
    </source>
</evidence>
<organism evidence="4 5">
    <name type="scientific">Mycolicibacterium aromaticivorans JS19b1 = JCM 16368</name>
    <dbReference type="NCBI Taxonomy" id="1440774"/>
    <lineage>
        <taxon>Bacteria</taxon>
        <taxon>Bacillati</taxon>
        <taxon>Actinomycetota</taxon>
        <taxon>Actinomycetes</taxon>
        <taxon>Mycobacteriales</taxon>
        <taxon>Mycobacteriaceae</taxon>
        <taxon>Mycolicibacterium</taxon>
    </lineage>
</organism>